<dbReference type="EMBL" id="MHNL01000011">
    <property type="protein sequence ID" value="OGZ44903.1"/>
    <property type="molecule type" value="Genomic_DNA"/>
</dbReference>
<organism evidence="1 2">
    <name type="scientific">Candidatus Ryanbacteria bacterium RIFCSPHIGHO2_01_FULL_48_27</name>
    <dbReference type="NCBI Taxonomy" id="1802115"/>
    <lineage>
        <taxon>Bacteria</taxon>
        <taxon>Candidatus Ryaniibacteriota</taxon>
    </lineage>
</organism>
<dbReference type="AlphaFoldDB" id="A0A1G2G3T5"/>
<gene>
    <name evidence="1" type="ORF">A2756_03460</name>
</gene>
<name>A0A1G2G3T5_9BACT</name>
<sequence length="173" mass="19261">MAMLPGTIKSMESSRSRILAISIFFVLLTLFALTGVRLVYTHWQNKKSVSNALEKTAKGTVVLPVPIENPRVGSAFLHYFFRGKIKEIQNIANGSQIILEDANSALPPFVIIPTTRISLIAPPYNASTVSPIPLSKLQPGIEVELSMEYDLRSTTWRVQDVFIPTDRNPELTH</sequence>
<protein>
    <submittedName>
        <fullName evidence="1">Uncharacterized protein</fullName>
    </submittedName>
</protein>
<dbReference type="Proteomes" id="UP000177785">
    <property type="component" value="Unassembled WGS sequence"/>
</dbReference>
<reference evidence="1 2" key="1">
    <citation type="journal article" date="2016" name="Nat. Commun.">
        <title>Thousands of microbial genomes shed light on interconnected biogeochemical processes in an aquifer system.</title>
        <authorList>
            <person name="Anantharaman K."/>
            <person name="Brown C.T."/>
            <person name="Hug L.A."/>
            <person name="Sharon I."/>
            <person name="Castelle C.J."/>
            <person name="Probst A.J."/>
            <person name="Thomas B.C."/>
            <person name="Singh A."/>
            <person name="Wilkins M.J."/>
            <person name="Karaoz U."/>
            <person name="Brodie E.L."/>
            <person name="Williams K.H."/>
            <person name="Hubbard S.S."/>
            <person name="Banfield J.F."/>
        </authorList>
    </citation>
    <scope>NUCLEOTIDE SEQUENCE [LARGE SCALE GENOMIC DNA]</scope>
</reference>
<accession>A0A1G2G3T5</accession>
<proteinExistence type="predicted"/>
<comment type="caution">
    <text evidence="1">The sequence shown here is derived from an EMBL/GenBank/DDBJ whole genome shotgun (WGS) entry which is preliminary data.</text>
</comment>
<evidence type="ECO:0000313" key="2">
    <source>
        <dbReference type="Proteomes" id="UP000177785"/>
    </source>
</evidence>
<dbReference type="STRING" id="1802115.A2756_03460"/>
<evidence type="ECO:0000313" key="1">
    <source>
        <dbReference type="EMBL" id="OGZ44903.1"/>
    </source>
</evidence>